<protein>
    <submittedName>
        <fullName evidence="2">Uncharacterized protein</fullName>
    </submittedName>
</protein>
<feature type="signal peptide" evidence="1">
    <location>
        <begin position="1"/>
        <end position="31"/>
    </location>
</feature>
<reference evidence="2" key="1">
    <citation type="submission" date="2023-08" db="EMBL/GenBank/DDBJ databases">
        <authorList>
            <person name="Chen Y."/>
            <person name="Shah S."/>
            <person name="Dougan E. K."/>
            <person name="Thang M."/>
            <person name="Chan C."/>
        </authorList>
    </citation>
    <scope>NUCLEOTIDE SEQUENCE</scope>
</reference>
<evidence type="ECO:0000256" key="1">
    <source>
        <dbReference type="SAM" id="SignalP"/>
    </source>
</evidence>
<dbReference type="Proteomes" id="UP001178507">
    <property type="component" value="Unassembled WGS sequence"/>
</dbReference>
<keyword evidence="3" id="KW-1185">Reference proteome</keyword>
<keyword evidence="1" id="KW-0732">Signal</keyword>
<name>A0AA36JEM8_9DINO</name>
<proteinExistence type="predicted"/>
<sequence length="2247" mass="241301">MPFTRGCLQWLTVRLLLLVRCTCSLEAGGQAWPLTPVRAAERIPLMMKISTSDNEAYSVTEGSLTLVLKWQDASVLQFDHSLSNCKDIIVEVWQFPAPASCATTSDGSAVSFTFYDDHTLGAATTYILMTAVHLQQSGGTDVQRTCIAQIIRDFELIDQFGVVIPQILEAQAGPQLGFFDITPMSLSLNSATTFTLEISLASSSEAFAIDPGAQGSIVIWAAPFFAWDFVQPCAVDASTESSSVQGRGTCTFLRYPDVGDAEIRAAVGFNSIKLMPSEKIGLSPVMFRFQVSSPSTGSFGDKWYAQALKADRPMQAPLSSPGLSIPPRPAASITQVSSAAAGADSTMSLAFETGISFSRGRLIFSAPLTFDFIDAQMSVSGFARVGTNAILSDNTLKIEVVDEGIWSNVLYAVILHVRNPATAMLSVTCVESLLTLVDDSLLGTLAASPFTMSDSEAWHLQIEVGNPVETSGSASITPVDMHLSMPGVISPLNYAVGRSNTLEVSFELVLGVLSSDAAIVLSGPAEFSFACSTFTAATSLLTVLPLLAPSGCTASNGYLSLALAHGVFLAAGTLLSFQISLENPSLLQAVDLESRLQSSAFAVDQAWMLSIQSNGVSCQASRLKSPHGAWQWQLFVRELSLQALFTGALPGAEDFVALSFEFSARVLRGSRLHIFAPVGYTFLSNFSVDDTAPDRLVVGFSEIGEYPNELVVPLEGHAFEHIVYGLHGTVRNALATPGSQEPGFNRWSLWVQVPDQISSVAALQGRAEAGTLVGGDLQALRACGISPSTTVFGWQNQLAVTFFVATSIYSSDASLGSVHVVAPQGFSFPVECIVSGLPASLGSTSTCKGNGNRAIVRLTGAIPRGPLVEFFLELVNPTEAVVGHWTIATYQGLVQVEECEQKVASFDLTRALNQALMSRAVVGQDLRPGYLSVYQFVFAYPERTAEELADIAGGDHTRSIVKVTCPVGFVAPAACLNGASGAGTGFAALPDVIACISLGRTLDITLQGLITPLTTYALSVTVQNPPQQQSNQWTLLVDRATATLEGPALRVLQDVSLMPGSMQEAAFGICMIHFRTVTAVPINGQLDVNIPASFTPRCPAALYDTGVAALGKLDVTPGTPCLVTASGAHRLTLGPLTVQLESNTAYLLALGLENGLAAFQEATSSTWTVTTQFEGEMLDVSRPLSSFDVRPDFGTVRFTPPALVSPRGQPYPVDVTFTLATAVRSGAVVFYPPPYTLGICQDLPTDGMPQGATCKAEGDATGWRSQRIMLRSLSPWSSRPYYFQLLVQDAGEELPEHRSYWTVELVASVQLSQTEDSDPAALPNSNSLPSLPGFVVGSRSVEQWRWRGWLDGLSITSMGAAQGASSQALVSFVSQLELFPADEVWVRAPAGIVLQPFSCFVSTDGNIRIPVPCEVPEPTAQCFPSVHQTEPCVDAGSGLSPDSPGFSHRIGMKLRLGRVVPQSSLQILLAFVPLVAADPGKWLVSTWRANQELEAAIADGFSIWHWIEVTQFRPSSLLPEADISVHVAFWMLSPLEFGGIQIHSPSNGIFGALFDLSQSVQGFSWGNLPQNARLQKLTTSTAVLQVHLCCELLGRTEYFFNFGAQNPSMQRMPATSQPELNTWALQTVTPEDYVKHYRAVPGYQLARGFRKSSVTLEDQLVVGGVEGSADRMVNLVFYLPHQNALHRTCMLRLLAPTGWNFPDKCELNLQLGAFTTVTSCTAAQNELTLLVSGDLNPGIEGKSFGFEAAVKLPTSAAENDVWFLEAYGAAGTPDTLVDPNRYDSLDFELAPRLASPLLGTGRDASATLEGQISAQVQLSLEALESRSTWRLPSYFLAAVRLHLPALPSRLVNATLLVSFSFHWAQLRCSRLPRPFQSGSLPAGALCSDASSTGAPGALEDTQVIIAFDNIIPLRSGSYNFTLVVLTLPRESPSIVASAWPRESAWSLSLGTGSFDFRTTLASVQAVEGRNTAVQTIRDLGLVTSNSQRAELTQIDILLHLEARRTLPMAIEIEPPSGFQLDTSPSPLHPALQSSELSNPFRWQRDWSASQIRSGEYRQTNSSVKVPCPFFELMLDTPEFKEVVSDTGQSGICTSLWSGGVGTATFAVCMEDAYTSLPRTQVQCHVLAGKAVLEISEAIPKKSELSWLTAGLYRLSLRGYNPPEPHLDESPHNSWRVSIASKSNSLVPALNVASSSVARGSVPNFILEDTLGPTTIWRGTSWTADTDVQSIDIVTDDVLSPTRVVQLT</sequence>
<feature type="chain" id="PRO_5041464296" evidence="1">
    <location>
        <begin position="32"/>
        <end position="2247"/>
    </location>
</feature>
<gene>
    <name evidence="2" type="ORF">EVOR1521_LOCUS26315</name>
</gene>
<accession>A0AA36JEM8</accession>
<dbReference type="EMBL" id="CAUJNA010003505">
    <property type="protein sequence ID" value="CAJ1403704.1"/>
    <property type="molecule type" value="Genomic_DNA"/>
</dbReference>
<organism evidence="2 3">
    <name type="scientific">Effrenium voratum</name>
    <dbReference type="NCBI Taxonomy" id="2562239"/>
    <lineage>
        <taxon>Eukaryota</taxon>
        <taxon>Sar</taxon>
        <taxon>Alveolata</taxon>
        <taxon>Dinophyceae</taxon>
        <taxon>Suessiales</taxon>
        <taxon>Symbiodiniaceae</taxon>
        <taxon>Effrenium</taxon>
    </lineage>
</organism>
<evidence type="ECO:0000313" key="3">
    <source>
        <dbReference type="Proteomes" id="UP001178507"/>
    </source>
</evidence>
<evidence type="ECO:0000313" key="2">
    <source>
        <dbReference type="EMBL" id="CAJ1403704.1"/>
    </source>
</evidence>
<comment type="caution">
    <text evidence="2">The sequence shown here is derived from an EMBL/GenBank/DDBJ whole genome shotgun (WGS) entry which is preliminary data.</text>
</comment>